<protein>
    <submittedName>
        <fullName evidence="1">Uncharacterized protein</fullName>
    </submittedName>
</protein>
<dbReference type="EMBL" id="JBEGDG010000044">
    <property type="protein sequence ID" value="MEQ6358003.1"/>
    <property type="molecule type" value="Genomic_DNA"/>
</dbReference>
<evidence type="ECO:0000313" key="1">
    <source>
        <dbReference type="EMBL" id="MEQ6358003.1"/>
    </source>
</evidence>
<comment type="caution">
    <text evidence="1">The sequence shown here is derived from an EMBL/GenBank/DDBJ whole genome shotgun (WGS) entry which is preliminary data.</text>
</comment>
<evidence type="ECO:0000313" key="2">
    <source>
        <dbReference type="Proteomes" id="UP001478862"/>
    </source>
</evidence>
<organism evidence="1 2">
    <name type="scientific">Lysinibacillus zambalensis</name>
    <dbReference type="NCBI Taxonomy" id="3160866"/>
    <lineage>
        <taxon>Bacteria</taxon>
        <taxon>Bacillati</taxon>
        <taxon>Bacillota</taxon>
        <taxon>Bacilli</taxon>
        <taxon>Bacillales</taxon>
        <taxon>Bacillaceae</taxon>
        <taxon>Lysinibacillus</taxon>
    </lineage>
</organism>
<dbReference type="Proteomes" id="UP001478862">
    <property type="component" value="Unassembled WGS sequence"/>
</dbReference>
<dbReference type="RefSeq" id="WP_349662286.1">
    <property type="nucleotide sequence ID" value="NZ_JBEGDG010000044.1"/>
</dbReference>
<sequence length="249" mass="29074">MDDDLYDVEIFDGESLEELVYYSDGKDDATWLLSKMLEVCKSSNEAPYSSVEVYSKIEVDDPYSDTTLLCLGELERKPLFINNINKWKDAHRYYLHLCYDNEQFINRAKLCFENLFFHERVLDSLKTLSVPLCNEYNREIIMHLIALNDELPLIYKNYHHEGDQSMLDRLPVKASPERKPKVVAKQLTFKFENNSGFLEEVKCGPHTKLKGEFITASAEYLQDRIYFGWGKDNIQDGKILVAHIGKHRD</sequence>
<gene>
    <name evidence="1" type="ORF">ABNX05_25745</name>
</gene>
<reference evidence="1 2" key="1">
    <citation type="submission" date="2024-06" db="EMBL/GenBank/DDBJ databases">
        <title>Lysinibacillus zambalefons sp. nov., a Novel Firmicute Isolated from the Poon Bato Zambales Hyperalkaline Spring.</title>
        <authorList>
            <person name="Aja J.A."/>
            <person name="Lazaro J.E.H."/>
            <person name="Llorin L.D."/>
            <person name="Lim K.R."/>
            <person name="Teodosio J."/>
            <person name="Dalisay D.S."/>
        </authorList>
    </citation>
    <scope>NUCLEOTIDE SEQUENCE [LARGE SCALE GENOMIC DNA]</scope>
    <source>
        <strain evidence="1 2">M3</strain>
    </source>
</reference>
<name>A0ABV1MZR4_9BACI</name>
<keyword evidence="2" id="KW-1185">Reference proteome</keyword>
<accession>A0ABV1MZR4</accession>
<proteinExistence type="predicted"/>